<dbReference type="EMBL" id="CP030041">
    <property type="protein sequence ID" value="AWW31433.1"/>
    <property type="molecule type" value="Genomic_DNA"/>
</dbReference>
<dbReference type="PANTHER" id="PTHR30273:SF2">
    <property type="entry name" value="PROTEIN FECR"/>
    <property type="match status" value="1"/>
</dbReference>
<feature type="domain" description="FecR protein" evidence="1">
    <location>
        <begin position="115"/>
        <end position="208"/>
    </location>
</feature>
<protein>
    <recommendedName>
        <fullName evidence="5">FecR family protein</fullName>
    </recommendedName>
</protein>
<feature type="domain" description="Protein FecR C-terminal" evidence="2">
    <location>
        <begin position="251"/>
        <end position="319"/>
    </location>
</feature>
<dbReference type="Gene3D" id="3.55.50.30">
    <property type="match status" value="1"/>
</dbReference>
<dbReference type="KEGG" id="est:DN752_15605"/>
<evidence type="ECO:0008006" key="5">
    <source>
        <dbReference type="Google" id="ProtNLM"/>
    </source>
</evidence>
<accession>A0A2Z4IM23</accession>
<evidence type="ECO:0000259" key="1">
    <source>
        <dbReference type="Pfam" id="PF04773"/>
    </source>
</evidence>
<dbReference type="InterPro" id="IPR012373">
    <property type="entry name" value="Ferrdict_sens_TM"/>
</dbReference>
<keyword evidence="4" id="KW-1185">Reference proteome</keyword>
<dbReference type="Proteomes" id="UP000248688">
    <property type="component" value="Chromosome"/>
</dbReference>
<organism evidence="3 4">
    <name type="scientific">Echinicola strongylocentroti</name>
    <dbReference type="NCBI Taxonomy" id="1795355"/>
    <lineage>
        <taxon>Bacteria</taxon>
        <taxon>Pseudomonadati</taxon>
        <taxon>Bacteroidota</taxon>
        <taxon>Cytophagia</taxon>
        <taxon>Cytophagales</taxon>
        <taxon>Cyclobacteriaceae</taxon>
        <taxon>Echinicola</taxon>
    </lineage>
</organism>
<dbReference type="InterPro" id="IPR006860">
    <property type="entry name" value="FecR"/>
</dbReference>
<evidence type="ECO:0000259" key="2">
    <source>
        <dbReference type="Pfam" id="PF16344"/>
    </source>
</evidence>
<reference evidence="3 4" key="1">
    <citation type="submission" date="2018-06" db="EMBL/GenBank/DDBJ databases">
        <title>Echinicola strongylocentroti sp. nov., isolated from a sea urchin Strongylocentrotus intermedius.</title>
        <authorList>
            <person name="Bae S.S."/>
        </authorList>
    </citation>
    <scope>NUCLEOTIDE SEQUENCE [LARGE SCALE GENOMIC DNA]</scope>
    <source>
        <strain evidence="3 4">MEBiC08714</strain>
    </source>
</reference>
<dbReference type="Gene3D" id="2.60.120.1440">
    <property type="match status" value="1"/>
</dbReference>
<dbReference type="AlphaFoldDB" id="A0A2Z4IM23"/>
<gene>
    <name evidence="3" type="ORF">DN752_15605</name>
</gene>
<dbReference type="InterPro" id="IPR032508">
    <property type="entry name" value="FecR_C"/>
</dbReference>
<evidence type="ECO:0000313" key="3">
    <source>
        <dbReference type="EMBL" id="AWW31433.1"/>
    </source>
</evidence>
<dbReference type="GO" id="GO:0016989">
    <property type="term" value="F:sigma factor antagonist activity"/>
    <property type="evidence" value="ECO:0007669"/>
    <property type="project" value="TreeGrafter"/>
</dbReference>
<sequence>MCSLFPTLSVKEHILKREEFLKLAEKHQQGTATESEVKLIEKFYDNMQPHTSADEVEDLVSDEKGKQLFQAILGKLPTVKKTRPIWPIAKAAAAITLIFVMGITIKHLTDNRSTTVSTAMGEQIEIPLDDGSTVTLSENSSLTYPNQFGDKRDVSLTGRAFFDIQRDIERPFTVHTKSTVVKVLGTSFDVDANKTEATTVSVISGKVQVNPKGNPNAKVLLTKNQQVTSSSHLSSISTFEGQQPIAWTKLIVFNNTNLGEAAKLLENRFGLDIIFKSDALKEERITGKFKDETPANILKSISLLKGFSFEYQNTNTITISEK</sequence>
<dbReference type="Pfam" id="PF04773">
    <property type="entry name" value="FecR"/>
    <property type="match status" value="1"/>
</dbReference>
<evidence type="ECO:0000313" key="4">
    <source>
        <dbReference type="Proteomes" id="UP000248688"/>
    </source>
</evidence>
<proteinExistence type="predicted"/>
<dbReference type="PANTHER" id="PTHR30273">
    <property type="entry name" value="PERIPLASMIC SIGNAL SENSOR AND SIGMA FACTOR ACTIVATOR FECR-RELATED"/>
    <property type="match status" value="1"/>
</dbReference>
<dbReference type="OrthoDB" id="837389at2"/>
<dbReference type="PIRSF" id="PIRSF018266">
    <property type="entry name" value="FecR"/>
    <property type="match status" value="1"/>
</dbReference>
<dbReference type="Pfam" id="PF16344">
    <property type="entry name" value="FecR_C"/>
    <property type="match status" value="1"/>
</dbReference>
<name>A0A2Z4IM23_9BACT</name>